<comment type="caution">
    <text evidence="6">The sequence shown here is derived from an EMBL/GenBank/DDBJ whole genome shotgun (WGS) entry which is preliminary data.</text>
</comment>
<evidence type="ECO:0000259" key="5">
    <source>
        <dbReference type="Pfam" id="PF04073"/>
    </source>
</evidence>
<gene>
    <name evidence="6" type="primary">ybaK</name>
    <name evidence="6" type="ORF">LMG7974_01379</name>
</gene>
<evidence type="ECO:0000256" key="1">
    <source>
        <dbReference type="ARBA" id="ARBA00009798"/>
    </source>
</evidence>
<dbReference type="EMBL" id="CAJHOF010000013">
    <property type="protein sequence ID" value="CAD7289177.1"/>
    <property type="molecule type" value="Genomic_DNA"/>
</dbReference>
<accession>A0ABM8Q877</accession>
<keyword evidence="2 4" id="KW-0648">Protein biosynthesis</keyword>
<dbReference type="Pfam" id="PF04073">
    <property type="entry name" value="tRNA_edit"/>
    <property type="match status" value="1"/>
</dbReference>
<dbReference type="EC" id="4.2.-.-" evidence="4"/>
<evidence type="ECO:0000256" key="3">
    <source>
        <dbReference type="ARBA" id="ARBA00023239"/>
    </source>
</evidence>
<evidence type="ECO:0000256" key="2">
    <source>
        <dbReference type="ARBA" id="ARBA00022917"/>
    </source>
</evidence>
<dbReference type="InterPro" id="IPR004369">
    <property type="entry name" value="Prolyl-tRNA_editing_YbaK/EbsC"/>
</dbReference>
<dbReference type="PANTHER" id="PTHR30411:SF0">
    <property type="entry name" value="CYS-TRNA(PRO)_CYS-TRNA(CYS) DEACYLASE YBAK"/>
    <property type="match status" value="1"/>
</dbReference>
<keyword evidence="3 4" id="KW-0456">Lyase</keyword>
<proteinExistence type="inferred from homology"/>
<dbReference type="PIRSF" id="PIRSF006181">
    <property type="entry name" value="EbsC_YbaK"/>
    <property type="match status" value="1"/>
</dbReference>
<name>A0ABM8Q877_9BACT</name>
<comment type="similarity">
    <text evidence="1 4">Belongs to the prolyl-tRNA editing family. YbaK/EbsC subfamily.</text>
</comment>
<organism evidence="6 7">
    <name type="scientific">Campylobacter majalis</name>
    <dbReference type="NCBI Taxonomy" id="2790656"/>
    <lineage>
        <taxon>Bacteria</taxon>
        <taxon>Pseudomonadati</taxon>
        <taxon>Campylobacterota</taxon>
        <taxon>Epsilonproteobacteria</taxon>
        <taxon>Campylobacterales</taxon>
        <taxon>Campylobacteraceae</taxon>
        <taxon>Campylobacter</taxon>
    </lineage>
</organism>
<keyword evidence="7" id="KW-1185">Reference proteome</keyword>
<dbReference type="InterPro" id="IPR036754">
    <property type="entry name" value="YbaK/aa-tRNA-synt-asso_dom_sf"/>
</dbReference>
<dbReference type="GO" id="GO:0016829">
    <property type="term" value="F:lyase activity"/>
    <property type="evidence" value="ECO:0007669"/>
    <property type="project" value="UniProtKB-KW"/>
</dbReference>
<dbReference type="PANTHER" id="PTHR30411">
    <property type="entry name" value="CYTOPLASMIC PROTEIN"/>
    <property type="match status" value="1"/>
</dbReference>
<reference evidence="6 7" key="1">
    <citation type="submission" date="2020-11" db="EMBL/GenBank/DDBJ databases">
        <authorList>
            <person name="Peeters C."/>
        </authorList>
    </citation>
    <scope>NUCLEOTIDE SEQUENCE [LARGE SCALE GENOMIC DNA]</scope>
    <source>
        <strain evidence="6 7">LMG 7974</strain>
    </source>
</reference>
<dbReference type="CDD" id="cd00002">
    <property type="entry name" value="YbaK_deacylase"/>
    <property type="match status" value="1"/>
</dbReference>
<dbReference type="RefSeq" id="WP_229933168.1">
    <property type="nucleotide sequence ID" value="NZ_CAJHOF010000013.1"/>
</dbReference>
<dbReference type="InterPro" id="IPR007214">
    <property type="entry name" value="YbaK/aa-tRNA-synth-assoc-dom"/>
</dbReference>
<evidence type="ECO:0000256" key="4">
    <source>
        <dbReference type="PIRNR" id="PIRNR006181"/>
    </source>
</evidence>
<protein>
    <recommendedName>
        <fullName evidence="4">Cys-tRNA(Pro)/Cys-tRNA(Cys) deacylase</fullName>
        <ecNumber evidence="4">4.2.-.-</ecNumber>
    </recommendedName>
</protein>
<dbReference type="Gene3D" id="3.90.960.10">
    <property type="entry name" value="YbaK/aminoacyl-tRNA synthetase-associated domain"/>
    <property type="match status" value="1"/>
</dbReference>
<evidence type="ECO:0000313" key="7">
    <source>
        <dbReference type="Proteomes" id="UP000789803"/>
    </source>
</evidence>
<dbReference type="SUPFAM" id="SSF55826">
    <property type="entry name" value="YbaK/ProRS associated domain"/>
    <property type="match status" value="1"/>
</dbReference>
<evidence type="ECO:0000313" key="6">
    <source>
        <dbReference type="EMBL" id="CAD7289177.1"/>
    </source>
</evidence>
<dbReference type="Proteomes" id="UP000789803">
    <property type="component" value="Unassembled WGS sequence"/>
</dbReference>
<sequence>MKVHKTNAARALDRLKIEYEILEYEVDESDLSALHVANITGKDIRYIYKTIVCECEPKRYIVACVQGDLELDLKALAKASGAKRCELINLKDLEKITGYIRGGCSPLAMKKQFDTYIDDRALELKYIIVSAGVRGKQLKLGVNDLLKASGGKTALITRV</sequence>
<dbReference type="NCBIfam" id="TIGR00011">
    <property type="entry name" value="YbaK_EbsC"/>
    <property type="match status" value="1"/>
</dbReference>
<feature type="domain" description="YbaK/aminoacyl-tRNA synthetase-associated" evidence="5">
    <location>
        <begin position="36"/>
        <end position="147"/>
    </location>
</feature>